<name>A0A916THZ0_9ACTN</name>
<dbReference type="AlphaFoldDB" id="A0A916THZ0"/>
<evidence type="ECO:0000313" key="3">
    <source>
        <dbReference type="EMBL" id="GGB46392.1"/>
    </source>
</evidence>
<keyword evidence="4" id="KW-1185">Reference proteome</keyword>
<sequence>MRVCTALLVGALVMLSPSVLQTASAGAAPGDEQSPAAGTTSVSLDSIGGSSTLSFTGQAASVSVAVPVPQGLTPTVITGTVAVPANVASGEIDAIQGDRLLSRTPIPVAPNAPITIPLTGLRVDGNGASVTLRTYLSADQFCTFDPDDPMRITGAAITFSGTEQQPATIADFMPPILRTLTIYVPARPEYAEQNAAVHLASAVVLHYGTALVRVQTRSLPAGSVTPPDAPGFLERQIVVRANTTDSMSLERRPGGAPFLLMSGTADNLQSQAQMLTSGLAPIAVSSTAMVSQLAPGPQMTPDVRTLSDIGAGTQTVTAPSRPSVIIGIDQTKLGRPSKNVRVELTGSYTPLPRDSGGRLSVRIGGNVIDSWQAESDGTFDKWVTIPDDELRRYTELIVTLERGDEEAGCGNRQLVTLTVSDSGEIRSSVANPPVPAGFQSLPQAVMPGFTLAFHDGDFADTARGVSIVAGLQRQSSSVPLGITLATNWKSALTSSGTPLVLIDAGGQDFGDMPLPVKAGQSGAYRIAGTRDTDGKAFSIQLSPATPFGSMQVFRQSGRSVVTAGSSGDAALLDSMLAWLDADPTRWSGLDGDVMMQTTGRAPLLLDIPSAGKGKASSKSHSLSGSTIRAIVVGVAAIVVVIAVLLWYFVIRRRKSGDA</sequence>
<accession>A0A916THZ0</accession>
<proteinExistence type="predicted"/>
<protein>
    <submittedName>
        <fullName evidence="3">Membrane protein</fullName>
    </submittedName>
</protein>
<reference evidence="3" key="1">
    <citation type="journal article" date="2014" name="Int. J. Syst. Evol. Microbiol.">
        <title>Complete genome sequence of Corynebacterium casei LMG S-19264T (=DSM 44701T), isolated from a smear-ripened cheese.</title>
        <authorList>
            <consortium name="US DOE Joint Genome Institute (JGI-PGF)"/>
            <person name="Walter F."/>
            <person name="Albersmeier A."/>
            <person name="Kalinowski J."/>
            <person name="Ruckert C."/>
        </authorList>
    </citation>
    <scope>NUCLEOTIDE SEQUENCE</scope>
    <source>
        <strain evidence="3">CGMCC 1.12827</strain>
    </source>
</reference>
<dbReference type="EMBL" id="BMGC01000048">
    <property type="protein sequence ID" value="GGB46392.1"/>
    <property type="molecule type" value="Genomic_DNA"/>
</dbReference>
<dbReference type="RefSeq" id="WP_188588644.1">
    <property type="nucleotide sequence ID" value="NZ_BMGC01000048.1"/>
</dbReference>
<gene>
    <name evidence="3" type="ORF">GCM10011489_37130</name>
</gene>
<feature type="chain" id="PRO_5039125733" evidence="2">
    <location>
        <begin position="23"/>
        <end position="658"/>
    </location>
</feature>
<keyword evidence="2" id="KW-0732">Signal</keyword>
<evidence type="ECO:0000313" key="4">
    <source>
        <dbReference type="Proteomes" id="UP000621454"/>
    </source>
</evidence>
<feature type="transmembrane region" description="Helical" evidence="1">
    <location>
        <begin position="627"/>
        <end position="649"/>
    </location>
</feature>
<keyword evidence="1" id="KW-0472">Membrane</keyword>
<evidence type="ECO:0000256" key="1">
    <source>
        <dbReference type="SAM" id="Phobius"/>
    </source>
</evidence>
<comment type="caution">
    <text evidence="3">The sequence shown here is derived from an EMBL/GenBank/DDBJ whole genome shotgun (WGS) entry which is preliminary data.</text>
</comment>
<evidence type="ECO:0000256" key="2">
    <source>
        <dbReference type="SAM" id="SignalP"/>
    </source>
</evidence>
<organism evidence="3 4">
    <name type="scientific">Gordonia jinhuaensis</name>
    <dbReference type="NCBI Taxonomy" id="1517702"/>
    <lineage>
        <taxon>Bacteria</taxon>
        <taxon>Bacillati</taxon>
        <taxon>Actinomycetota</taxon>
        <taxon>Actinomycetes</taxon>
        <taxon>Mycobacteriales</taxon>
        <taxon>Gordoniaceae</taxon>
        <taxon>Gordonia</taxon>
    </lineage>
</organism>
<reference evidence="3" key="2">
    <citation type="submission" date="2020-09" db="EMBL/GenBank/DDBJ databases">
        <authorList>
            <person name="Sun Q."/>
            <person name="Zhou Y."/>
        </authorList>
    </citation>
    <scope>NUCLEOTIDE SEQUENCE</scope>
    <source>
        <strain evidence="3">CGMCC 1.12827</strain>
    </source>
</reference>
<dbReference type="Proteomes" id="UP000621454">
    <property type="component" value="Unassembled WGS sequence"/>
</dbReference>
<keyword evidence="1" id="KW-1133">Transmembrane helix</keyword>
<keyword evidence="1" id="KW-0812">Transmembrane</keyword>
<feature type="signal peptide" evidence="2">
    <location>
        <begin position="1"/>
        <end position="22"/>
    </location>
</feature>